<dbReference type="AlphaFoldDB" id="A0A328FF59"/>
<gene>
    <name evidence="2" type="ORF">DO021_12150</name>
    <name evidence="1" type="ORF">EYB58_12900</name>
</gene>
<keyword evidence="4" id="KW-1185">Reference proteome</keyword>
<evidence type="ECO:0000313" key="1">
    <source>
        <dbReference type="EMBL" id="QBH13740.1"/>
    </source>
</evidence>
<dbReference type="SUPFAM" id="SSF81593">
    <property type="entry name" value="Nucleotidyltransferase substrate binding subunit/domain"/>
    <property type="match status" value="1"/>
</dbReference>
<organism evidence="2 3">
    <name type="scientific">Desulfobacter hydrogenophilus</name>
    <dbReference type="NCBI Taxonomy" id="2291"/>
    <lineage>
        <taxon>Bacteria</taxon>
        <taxon>Pseudomonadati</taxon>
        <taxon>Thermodesulfobacteriota</taxon>
        <taxon>Desulfobacteria</taxon>
        <taxon>Desulfobacterales</taxon>
        <taxon>Desulfobacteraceae</taxon>
        <taxon>Desulfobacter</taxon>
    </lineage>
</organism>
<evidence type="ECO:0000313" key="4">
    <source>
        <dbReference type="Proteomes" id="UP000293902"/>
    </source>
</evidence>
<name>A0A328FF59_9BACT</name>
<reference evidence="2 3" key="1">
    <citation type="submission" date="2018-06" db="EMBL/GenBank/DDBJ databases">
        <title>Complete Genome Sequence of Desulfobacter hydrogenophilus (DSM3380).</title>
        <authorList>
            <person name="Marietou A."/>
            <person name="Schreiber L."/>
            <person name="Marshall I."/>
            <person name="Jorgensen B."/>
        </authorList>
    </citation>
    <scope>NUCLEOTIDE SEQUENCE [LARGE SCALE GENOMIC DNA]</scope>
    <source>
        <strain evidence="2 3">DSM 3380</strain>
    </source>
</reference>
<dbReference type="EMBL" id="CP036313">
    <property type="protein sequence ID" value="QBH13740.1"/>
    <property type="molecule type" value="Genomic_DNA"/>
</dbReference>
<proteinExistence type="predicted"/>
<sequence>MIQSGNLLSHTYNEEQAEQIYKKMSFIFVRDKRFVSADIGVLNHKTNWDWLYRKRLKNIS</sequence>
<reference evidence="1 4" key="2">
    <citation type="submission" date="2019-02" db="EMBL/GenBank/DDBJ databases">
        <title>Complete genome sequence of Desulfobacter hydrogenophilus AcRS1.</title>
        <authorList>
            <person name="Marietou A."/>
            <person name="Lund M.B."/>
            <person name="Marshall I.P.G."/>
            <person name="Schreiber L."/>
            <person name="Jorgensen B."/>
        </authorList>
    </citation>
    <scope>NUCLEOTIDE SEQUENCE [LARGE SCALE GENOMIC DNA]</scope>
    <source>
        <strain evidence="1 4">AcRS1</strain>
    </source>
</reference>
<evidence type="ECO:0000313" key="2">
    <source>
        <dbReference type="EMBL" id="RAM01685.1"/>
    </source>
</evidence>
<dbReference type="Proteomes" id="UP000248798">
    <property type="component" value="Unassembled WGS sequence"/>
</dbReference>
<dbReference type="RefSeq" id="WP_111957021.1">
    <property type="nucleotide sequence ID" value="NZ_CP036313.1"/>
</dbReference>
<dbReference type="EMBL" id="QLNI01000023">
    <property type="protein sequence ID" value="RAM01685.1"/>
    <property type="molecule type" value="Genomic_DNA"/>
</dbReference>
<accession>A0A328FF59</accession>
<dbReference type="Proteomes" id="UP000293902">
    <property type="component" value="Chromosome"/>
</dbReference>
<protein>
    <submittedName>
        <fullName evidence="2">Uncharacterized protein</fullName>
    </submittedName>
</protein>
<evidence type="ECO:0000313" key="3">
    <source>
        <dbReference type="Proteomes" id="UP000248798"/>
    </source>
</evidence>
<dbReference type="Gene3D" id="1.20.120.330">
    <property type="entry name" value="Nucleotidyltransferases domain 2"/>
    <property type="match status" value="1"/>
</dbReference>